<feature type="region of interest" description="Disordered" evidence="1">
    <location>
        <begin position="1"/>
        <end position="95"/>
    </location>
</feature>
<comment type="caution">
    <text evidence="2">The sequence shown here is derived from an EMBL/GenBank/DDBJ whole genome shotgun (WGS) entry which is preliminary data.</text>
</comment>
<dbReference type="EMBL" id="BMMS01000009">
    <property type="protein sequence ID" value="GGO87288.1"/>
    <property type="molecule type" value="Genomic_DNA"/>
</dbReference>
<feature type="compositionally biased region" description="Gly residues" evidence="1">
    <location>
        <begin position="1"/>
        <end position="15"/>
    </location>
</feature>
<protein>
    <submittedName>
        <fullName evidence="2">Uncharacterized protein</fullName>
    </submittedName>
</protein>
<accession>A0A917ZMK4</accession>
<keyword evidence="3" id="KW-1185">Reference proteome</keyword>
<dbReference type="AlphaFoldDB" id="A0A917ZMK4"/>
<organism evidence="2 3">
    <name type="scientific">Wenjunlia tyrosinilytica</name>
    <dbReference type="NCBI Taxonomy" id="1544741"/>
    <lineage>
        <taxon>Bacteria</taxon>
        <taxon>Bacillati</taxon>
        <taxon>Actinomycetota</taxon>
        <taxon>Actinomycetes</taxon>
        <taxon>Kitasatosporales</taxon>
        <taxon>Streptomycetaceae</taxon>
        <taxon>Wenjunlia</taxon>
    </lineage>
</organism>
<gene>
    <name evidence="2" type="ORF">GCM10012280_25430</name>
</gene>
<reference evidence="2" key="1">
    <citation type="journal article" date="2014" name="Int. J. Syst. Evol. Microbiol.">
        <title>Complete genome sequence of Corynebacterium casei LMG S-19264T (=DSM 44701T), isolated from a smear-ripened cheese.</title>
        <authorList>
            <consortium name="US DOE Joint Genome Institute (JGI-PGF)"/>
            <person name="Walter F."/>
            <person name="Albersmeier A."/>
            <person name="Kalinowski J."/>
            <person name="Ruckert C."/>
        </authorList>
    </citation>
    <scope>NUCLEOTIDE SEQUENCE</scope>
    <source>
        <strain evidence="2">CGMCC 4.7201</strain>
    </source>
</reference>
<evidence type="ECO:0000313" key="3">
    <source>
        <dbReference type="Proteomes" id="UP000641932"/>
    </source>
</evidence>
<proteinExistence type="predicted"/>
<evidence type="ECO:0000313" key="2">
    <source>
        <dbReference type="EMBL" id="GGO87288.1"/>
    </source>
</evidence>
<sequence>MLTWHGGAGRSGRGNGVRRERRRDRTAGRDGPSGHSTQAGGHAAQVYCPPLGENRLSLHATDRRESAREVSGVFQDSRQNRPYGGNKITKTPHRTVSEAFVERAGG</sequence>
<dbReference type="Proteomes" id="UP000641932">
    <property type="component" value="Unassembled WGS sequence"/>
</dbReference>
<evidence type="ECO:0000256" key="1">
    <source>
        <dbReference type="SAM" id="MobiDB-lite"/>
    </source>
</evidence>
<name>A0A917ZMK4_9ACTN</name>
<reference evidence="2" key="2">
    <citation type="submission" date="2020-09" db="EMBL/GenBank/DDBJ databases">
        <authorList>
            <person name="Sun Q."/>
            <person name="Zhou Y."/>
        </authorList>
    </citation>
    <scope>NUCLEOTIDE SEQUENCE</scope>
    <source>
        <strain evidence="2">CGMCC 4.7201</strain>
    </source>
</reference>